<dbReference type="PANTHER" id="PTHR10357:SF179">
    <property type="entry name" value="NEUTRAL AND BASIC AMINO ACID TRANSPORT PROTEIN RBAT"/>
    <property type="match status" value="1"/>
</dbReference>
<organism evidence="3 4">
    <name type="scientific">Thermophilibacter provencensis</name>
    <dbReference type="NCBI Taxonomy" id="1852386"/>
    <lineage>
        <taxon>Bacteria</taxon>
        <taxon>Bacillati</taxon>
        <taxon>Actinomycetota</taxon>
        <taxon>Coriobacteriia</taxon>
        <taxon>Coriobacteriales</taxon>
        <taxon>Atopobiaceae</taxon>
        <taxon>Thermophilibacter</taxon>
    </lineage>
</organism>
<dbReference type="SMART" id="SM00642">
    <property type="entry name" value="Aamy"/>
    <property type="match status" value="1"/>
</dbReference>
<dbReference type="Gene3D" id="3.20.20.80">
    <property type="entry name" value="Glycosidases"/>
    <property type="match status" value="1"/>
</dbReference>
<reference evidence="3" key="2">
    <citation type="submission" date="2021-09" db="EMBL/GenBank/DDBJ databases">
        <authorList>
            <person name="Gilroy R."/>
        </authorList>
    </citation>
    <scope>NUCLEOTIDE SEQUENCE</scope>
    <source>
        <strain evidence="3">CHK124-7917</strain>
    </source>
</reference>
<dbReference type="RefSeq" id="WP_274959394.1">
    <property type="nucleotide sequence ID" value="NZ_DYWQ01000118.1"/>
</dbReference>
<proteinExistence type="inferred from homology"/>
<protein>
    <submittedName>
        <fullName evidence="3">DUF3459 domain-containing protein</fullName>
    </submittedName>
</protein>
<dbReference type="GO" id="GO:0004556">
    <property type="term" value="F:alpha-amylase activity"/>
    <property type="evidence" value="ECO:0007669"/>
    <property type="project" value="TreeGrafter"/>
</dbReference>
<dbReference type="EMBL" id="DYWQ01000118">
    <property type="protein sequence ID" value="HJF45680.1"/>
    <property type="molecule type" value="Genomic_DNA"/>
</dbReference>
<feature type="domain" description="Glycosyl hydrolase family 13 catalytic" evidence="2">
    <location>
        <begin position="12"/>
        <end position="376"/>
    </location>
</feature>
<evidence type="ECO:0000256" key="1">
    <source>
        <dbReference type="ARBA" id="ARBA00008061"/>
    </source>
</evidence>
<dbReference type="PANTHER" id="PTHR10357">
    <property type="entry name" value="ALPHA-AMYLASE FAMILY MEMBER"/>
    <property type="match status" value="1"/>
</dbReference>
<accession>A0A921GG99</accession>
<dbReference type="InterPro" id="IPR006047">
    <property type="entry name" value="GH13_cat_dom"/>
</dbReference>
<evidence type="ECO:0000259" key="2">
    <source>
        <dbReference type="SMART" id="SM00642"/>
    </source>
</evidence>
<comment type="caution">
    <text evidence="3">The sequence shown here is derived from an EMBL/GenBank/DDBJ whole genome shotgun (WGS) entry which is preliminary data.</text>
</comment>
<dbReference type="Gene3D" id="3.90.400.10">
    <property type="entry name" value="Oligo-1,6-glucosidase, Domain 2"/>
    <property type="match status" value="1"/>
</dbReference>
<dbReference type="AlphaFoldDB" id="A0A921GG99"/>
<gene>
    <name evidence="3" type="ORF">K8U72_07890</name>
</gene>
<dbReference type="GO" id="GO:0009313">
    <property type="term" value="P:oligosaccharide catabolic process"/>
    <property type="evidence" value="ECO:0007669"/>
    <property type="project" value="TreeGrafter"/>
</dbReference>
<dbReference type="SUPFAM" id="SSF51445">
    <property type="entry name" value="(Trans)glycosidases"/>
    <property type="match status" value="1"/>
</dbReference>
<dbReference type="InterPro" id="IPR045857">
    <property type="entry name" value="O16G_dom_2"/>
</dbReference>
<evidence type="ECO:0000313" key="3">
    <source>
        <dbReference type="EMBL" id="HJF45680.1"/>
    </source>
</evidence>
<comment type="similarity">
    <text evidence="1">Belongs to the glycosyl hydrolase 13 family.</text>
</comment>
<dbReference type="InterPro" id="IPR017853">
    <property type="entry name" value="GH"/>
</dbReference>
<sequence length="520" mass="57919">MSTWLDDAVFYEIYPQSFNDTNADGIGDLPGVIEKLDYVLELGCNALWLNPCFVSPFGDAGYDVADYCRVAPRYGTNDDLVRLFEEAHARGMHVLLDLVPGHTSIEHPWFKESCRAEGNEFSGRYVWTDDVWTPVGDVPGVNGVLRGIAERNGAVAVNFFAFQPALNYGFYRVTEPWQSAMDSPEALATRQAMKDVMAFWLERGCDGFRVDMAGSLVKDDPEQEGTIALWQDMRAFLDERYPDAVLISEWGEPDKTIRAGFHMDFLLQFGTSHYMDLFRCEHPWFSREGAGDASEFVATYRRNLELTDGRGLMCIPSGNHDMDRLRKYLDPEEMKLAFAFIMSMPGCPFVYAGDEIGMRHLDVTSVEGGYQRTGARSPIQWDASEKNFGFSDAPGDQLYIPQDAGDDAPTVTAEMADDASLWHEVQRLIALRRATPALGVSAAVEFVYCEKNAYPLVYLRTERGKGGQRVLCAINPADRPAEVPCDERAVRTLHSVGEAASLLDGVLSVPACSATFLELS</sequence>
<dbReference type="Proteomes" id="UP000697330">
    <property type="component" value="Unassembled WGS sequence"/>
</dbReference>
<dbReference type="Pfam" id="PF00128">
    <property type="entry name" value="Alpha-amylase"/>
    <property type="match status" value="1"/>
</dbReference>
<evidence type="ECO:0000313" key="4">
    <source>
        <dbReference type="Proteomes" id="UP000697330"/>
    </source>
</evidence>
<reference evidence="3" key="1">
    <citation type="journal article" date="2021" name="PeerJ">
        <title>Extensive microbial diversity within the chicken gut microbiome revealed by metagenomics and culture.</title>
        <authorList>
            <person name="Gilroy R."/>
            <person name="Ravi A."/>
            <person name="Getino M."/>
            <person name="Pursley I."/>
            <person name="Horton D.L."/>
            <person name="Alikhan N.F."/>
            <person name="Baker D."/>
            <person name="Gharbi K."/>
            <person name="Hall N."/>
            <person name="Watson M."/>
            <person name="Adriaenssens E.M."/>
            <person name="Foster-Nyarko E."/>
            <person name="Jarju S."/>
            <person name="Secka A."/>
            <person name="Antonio M."/>
            <person name="Oren A."/>
            <person name="Chaudhuri R.R."/>
            <person name="La Ragione R."/>
            <person name="Hildebrand F."/>
            <person name="Pallen M.J."/>
        </authorList>
    </citation>
    <scope>NUCLEOTIDE SEQUENCE</scope>
    <source>
        <strain evidence="3">CHK124-7917</strain>
    </source>
</reference>
<name>A0A921GG99_9ACTN</name>